<sequence length="71" mass="8463">MRHVVLIALTCCMWSCRSNHKKEYNNDIAKRREVEVRVDSLINLIPAQRIEEIEILYDPGFDRKKYIEVLS</sequence>
<gene>
    <name evidence="1" type="ORF">MKP09_05070</name>
</gene>
<evidence type="ECO:0000313" key="1">
    <source>
        <dbReference type="EMBL" id="MCH5597319.1"/>
    </source>
</evidence>
<accession>A0ABS9SGN5</accession>
<comment type="caution">
    <text evidence="1">The sequence shown here is derived from an EMBL/GenBank/DDBJ whole genome shotgun (WGS) entry which is preliminary data.</text>
</comment>
<organism evidence="1 2">
    <name type="scientific">Niabella ginsengisoli</name>
    <dbReference type="NCBI Taxonomy" id="522298"/>
    <lineage>
        <taxon>Bacteria</taxon>
        <taxon>Pseudomonadati</taxon>
        <taxon>Bacteroidota</taxon>
        <taxon>Chitinophagia</taxon>
        <taxon>Chitinophagales</taxon>
        <taxon>Chitinophagaceae</taxon>
        <taxon>Niabella</taxon>
    </lineage>
</organism>
<dbReference type="RefSeq" id="WP_240826714.1">
    <property type="nucleotide sequence ID" value="NZ_JAKWBL010000001.1"/>
</dbReference>
<dbReference type="Proteomes" id="UP001202248">
    <property type="component" value="Unassembled WGS sequence"/>
</dbReference>
<protein>
    <submittedName>
        <fullName evidence="1">Uncharacterized protein</fullName>
    </submittedName>
</protein>
<keyword evidence="2" id="KW-1185">Reference proteome</keyword>
<proteinExistence type="predicted"/>
<reference evidence="1 2" key="1">
    <citation type="submission" date="2022-02" db="EMBL/GenBank/DDBJ databases">
        <authorList>
            <person name="Min J."/>
        </authorList>
    </citation>
    <scope>NUCLEOTIDE SEQUENCE [LARGE SCALE GENOMIC DNA]</scope>
    <source>
        <strain evidence="1 2">GR10-1</strain>
    </source>
</reference>
<evidence type="ECO:0000313" key="2">
    <source>
        <dbReference type="Proteomes" id="UP001202248"/>
    </source>
</evidence>
<name>A0ABS9SGN5_9BACT</name>
<dbReference type="EMBL" id="JAKWBL010000001">
    <property type="protein sequence ID" value="MCH5597319.1"/>
    <property type="molecule type" value="Genomic_DNA"/>
</dbReference>